<reference evidence="2 3" key="1">
    <citation type="journal article" date="2016" name="Nat. Commun.">
        <title>Thousands of microbial genomes shed light on interconnected biogeochemical processes in an aquifer system.</title>
        <authorList>
            <person name="Anantharaman K."/>
            <person name="Brown C.T."/>
            <person name="Hug L.A."/>
            <person name="Sharon I."/>
            <person name="Castelle C.J."/>
            <person name="Probst A.J."/>
            <person name="Thomas B.C."/>
            <person name="Singh A."/>
            <person name="Wilkins M.J."/>
            <person name="Karaoz U."/>
            <person name="Brodie E.L."/>
            <person name="Williams K.H."/>
            <person name="Hubbard S.S."/>
            <person name="Banfield J.F."/>
        </authorList>
    </citation>
    <scope>NUCLEOTIDE SEQUENCE [LARGE SCALE GENOMIC DNA]</scope>
    <source>
        <strain evidence="3">RIFCSPLOWO2_12_FULL_64_10</strain>
    </source>
</reference>
<evidence type="ECO:0000256" key="1">
    <source>
        <dbReference type="SAM" id="Phobius"/>
    </source>
</evidence>
<organism evidence="2 3">
    <name type="scientific">Handelsmanbacteria sp. (strain RIFCSPLOWO2_12_FULL_64_10)</name>
    <dbReference type="NCBI Taxonomy" id="1817868"/>
    <lineage>
        <taxon>Bacteria</taxon>
        <taxon>Candidatus Handelsmaniibacteriota</taxon>
    </lineage>
</organism>
<gene>
    <name evidence="2" type="ORF">A3F84_04790</name>
</gene>
<name>A0A1F6CY62_HANXR</name>
<evidence type="ECO:0000313" key="3">
    <source>
        <dbReference type="Proteomes" id="UP000178606"/>
    </source>
</evidence>
<feature type="transmembrane region" description="Helical" evidence="1">
    <location>
        <begin position="100"/>
        <end position="121"/>
    </location>
</feature>
<comment type="caution">
    <text evidence="2">The sequence shown here is derived from an EMBL/GenBank/DDBJ whole genome shotgun (WGS) entry which is preliminary data.</text>
</comment>
<dbReference type="AlphaFoldDB" id="A0A1F6CY62"/>
<dbReference type="Proteomes" id="UP000178606">
    <property type="component" value="Unassembled WGS sequence"/>
</dbReference>
<keyword evidence="1" id="KW-1133">Transmembrane helix</keyword>
<proteinExistence type="predicted"/>
<evidence type="ECO:0000313" key="2">
    <source>
        <dbReference type="EMBL" id="OGG53981.1"/>
    </source>
</evidence>
<dbReference type="EMBL" id="MFKF01000115">
    <property type="protein sequence ID" value="OGG53981.1"/>
    <property type="molecule type" value="Genomic_DNA"/>
</dbReference>
<keyword evidence="1" id="KW-0472">Membrane</keyword>
<feature type="transmembrane region" description="Helical" evidence="1">
    <location>
        <begin position="36"/>
        <end position="58"/>
    </location>
</feature>
<sequence>MAMGMLALLSGYVWLGVCGLLGLVCGGLVGGLTYDAILHAFFLGFVFSMIFGHAPVILPAVLGIPVPFRPAFYLPLALLHATLALRVASDLLGWAPGRAWGGLLNALALLSFLVNTGYAILKGR</sequence>
<evidence type="ECO:0008006" key="4">
    <source>
        <dbReference type="Google" id="ProtNLM"/>
    </source>
</evidence>
<protein>
    <recommendedName>
        <fullName evidence="4">ABC-2 type transporter domain-containing protein</fullName>
    </recommendedName>
</protein>
<keyword evidence="1" id="KW-0812">Transmembrane</keyword>
<accession>A0A1F6CY62</accession>